<proteinExistence type="predicted"/>
<evidence type="ECO:0000313" key="2">
    <source>
        <dbReference type="Proteomes" id="UP000003803"/>
    </source>
</evidence>
<reference evidence="1" key="1">
    <citation type="submission" date="2007-11" db="EMBL/GenBank/DDBJ databases">
        <authorList>
            <person name="Fulton L."/>
            <person name="Clifton S."/>
            <person name="Fulton B."/>
            <person name="Xu J."/>
            <person name="Minx P."/>
            <person name="Pepin K.H."/>
            <person name="Johnson M."/>
            <person name="Thiruvilangam P."/>
            <person name="Bhonagiri V."/>
            <person name="Nash W.E."/>
            <person name="Mardis E.R."/>
            <person name="Wilson R.K."/>
        </authorList>
    </citation>
    <scope>NUCLEOTIDE SEQUENCE [LARGE SCALE GENOMIC DNA]</scope>
    <source>
        <strain evidence="1">DSM 17241</strain>
    </source>
</reference>
<gene>
    <name evidence="1" type="ORF">ANACOL_01900</name>
</gene>
<dbReference type="AlphaFoldDB" id="B0PAU9"/>
<sequence length="44" mass="4607">MDRGAWFILRGQMPAQPLPARFSLSKAPGVPGLAGGAVAERSKN</sequence>
<keyword evidence="2" id="KW-1185">Reference proteome</keyword>
<comment type="caution">
    <text evidence="1">The sequence shown here is derived from an EMBL/GenBank/DDBJ whole genome shotgun (WGS) entry which is preliminary data.</text>
</comment>
<evidence type="ECO:0000313" key="1">
    <source>
        <dbReference type="EMBL" id="EDS11279.1"/>
    </source>
</evidence>
<dbReference type="Proteomes" id="UP000003803">
    <property type="component" value="Unassembled WGS sequence"/>
</dbReference>
<reference evidence="1" key="2">
    <citation type="submission" date="2013-09" db="EMBL/GenBank/DDBJ databases">
        <title>Draft genome sequence of Anaerotruncus colihominis(DSM 17241).</title>
        <authorList>
            <person name="Sudarsanam P."/>
            <person name="Ley R."/>
            <person name="Guruge J."/>
            <person name="Turnbaugh P.J."/>
            <person name="Mahowald M."/>
            <person name="Liep D."/>
            <person name="Gordon J."/>
        </authorList>
    </citation>
    <scope>NUCLEOTIDE SEQUENCE</scope>
    <source>
        <strain evidence="1">DSM 17241</strain>
    </source>
</reference>
<organism evidence="1 2">
    <name type="scientific">Anaerotruncus colihominis DSM 17241</name>
    <dbReference type="NCBI Taxonomy" id="445972"/>
    <lineage>
        <taxon>Bacteria</taxon>
        <taxon>Bacillati</taxon>
        <taxon>Bacillota</taxon>
        <taxon>Clostridia</taxon>
        <taxon>Eubacteriales</taxon>
        <taxon>Oscillospiraceae</taxon>
        <taxon>Anaerotruncus</taxon>
    </lineage>
</organism>
<name>B0PAU9_9FIRM</name>
<protein>
    <submittedName>
        <fullName evidence="1">Uncharacterized protein</fullName>
    </submittedName>
</protein>
<dbReference type="EMBL" id="ABGD02000014">
    <property type="protein sequence ID" value="EDS11279.1"/>
    <property type="molecule type" value="Genomic_DNA"/>
</dbReference>
<dbReference type="HOGENOM" id="CLU_3211619_0_0_9"/>
<accession>B0PAU9</accession>